<feature type="DNA-binding region" description="Homeobox" evidence="1">
    <location>
        <begin position="178"/>
        <end position="237"/>
    </location>
</feature>
<name>R7RZG0_STEHR</name>
<dbReference type="OrthoDB" id="6159439at2759"/>
<dbReference type="RefSeq" id="XP_007310453.1">
    <property type="nucleotide sequence ID" value="XM_007310391.1"/>
</dbReference>
<dbReference type="SUPFAM" id="SSF46689">
    <property type="entry name" value="Homeodomain-like"/>
    <property type="match status" value="1"/>
</dbReference>
<evidence type="ECO:0000313" key="6">
    <source>
        <dbReference type="Proteomes" id="UP000053927"/>
    </source>
</evidence>
<feature type="compositionally biased region" description="Polar residues" evidence="3">
    <location>
        <begin position="14"/>
        <end position="30"/>
    </location>
</feature>
<organism evidence="5 6">
    <name type="scientific">Stereum hirsutum (strain FP-91666)</name>
    <name type="common">White-rot fungus</name>
    <dbReference type="NCBI Taxonomy" id="721885"/>
    <lineage>
        <taxon>Eukaryota</taxon>
        <taxon>Fungi</taxon>
        <taxon>Dikarya</taxon>
        <taxon>Basidiomycota</taxon>
        <taxon>Agaricomycotina</taxon>
        <taxon>Agaricomycetes</taxon>
        <taxon>Russulales</taxon>
        <taxon>Stereaceae</taxon>
        <taxon>Stereum</taxon>
    </lineage>
</organism>
<dbReference type="InterPro" id="IPR009057">
    <property type="entry name" value="Homeodomain-like_sf"/>
</dbReference>
<dbReference type="Gene3D" id="1.10.10.60">
    <property type="entry name" value="Homeodomain-like"/>
    <property type="match status" value="1"/>
</dbReference>
<dbReference type="PROSITE" id="PS50071">
    <property type="entry name" value="HOMEOBOX_2"/>
    <property type="match status" value="1"/>
</dbReference>
<dbReference type="InterPro" id="IPR001356">
    <property type="entry name" value="HD"/>
</dbReference>
<comment type="subcellular location">
    <subcellularLocation>
        <location evidence="1 2">Nucleus</location>
    </subcellularLocation>
</comment>
<dbReference type="GO" id="GO:0003677">
    <property type="term" value="F:DNA binding"/>
    <property type="evidence" value="ECO:0007669"/>
    <property type="project" value="UniProtKB-UniRule"/>
</dbReference>
<dbReference type="AlphaFoldDB" id="R7RZG0"/>
<gene>
    <name evidence="5" type="ORF">STEHIDRAFT_142773</name>
</gene>
<feature type="region of interest" description="Disordered" evidence="3">
    <location>
        <begin position="1"/>
        <end position="30"/>
    </location>
</feature>
<evidence type="ECO:0000313" key="5">
    <source>
        <dbReference type="EMBL" id="EIM80310.1"/>
    </source>
</evidence>
<keyword evidence="6" id="KW-1185">Reference proteome</keyword>
<evidence type="ECO:0000256" key="1">
    <source>
        <dbReference type="PROSITE-ProRule" id="PRU00108"/>
    </source>
</evidence>
<feature type="domain" description="Homeobox" evidence="4">
    <location>
        <begin position="176"/>
        <end position="236"/>
    </location>
</feature>
<keyword evidence="1 2" id="KW-0238">DNA-binding</keyword>
<dbReference type="EMBL" id="JH687398">
    <property type="protein sequence ID" value="EIM80310.1"/>
    <property type="molecule type" value="Genomic_DNA"/>
</dbReference>
<feature type="region of interest" description="Disordered" evidence="3">
    <location>
        <begin position="125"/>
        <end position="157"/>
    </location>
</feature>
<dbReference type="GeneID" id="18799132"/>
<evidence type="ECO:0000256" key="2">
    <source>
        <dbReference type="RuleBase" id="RU000682"/>
    </source>
</evidence>
<evidence type="ECO:0000256" key="3">
    <source>
        <dbReference type="SAM" id="MobiDB-lite"/>
    </source>
</evidence>
<dbReference type="CDD" id="cd00086">
    <property type="entry name" value="homeodomain"/>
    <property type="match status" value="1"/>
</dbReference>
<dbReference type="Pfam" id="PF00046">
    <property type="entry name" value="Homeodomain"/>
    <property type="match status" value="1"/>
</dbReference>
<dbReference type="SMART" id="SM00389">
    <property type="entry name" value="HOX"/>
    <property type="match status" value="1"/>
</dbReference>
<proteinExistence type="predicted"/>
<reference evidence="6" key="1">
    <citation type="journal article" date="2012" name="Science">
        <title>The Paleozoic origin of enzymatic lignin decomposition reconstructed from 31 fungal genomes.</title>
        <authorList>
            <person name="Floudas D."/>
            <person name="Binder M."/>
            <person name="Riley R."/>
            <person name="Barry K."/>
            <person name="Blanchette R.A."/>
            <person name="Henrissat B."/>
            <person name="Martinez A.T."/>
            <person name="Otillar R."/>
            <person name="Spatafora J.W."/>
            <person name="Yadav J.S."/>
            <person name="Aerts A."/>
            <person name="Benoit I."/>
            <person name="Boyd A."/>
            <person name="Carlson A."/>
            <person name="Copeland A."/>
            <person name="Coutinho P.M."/>
            <person name="de Vries R.P."/>
            <person name="Ferreira P."/>
            <person name="Findley K."/>
            <person name="Foster B."/>
            <person name="Gaskell J."/>
            <person name="Glotzer D."/>
            <person name="Gorecki P."/>
            <person name="Heitman J."/>
            <person name="Hesse C."/>
            <person name="Hori C."/>
            <person name="Igarashi K."/>
            <person name="Jurgens J.A."/>
            <person name="Kallen N."/>
            <person name="Kersten P."/>
            <person name="Kohler A."/>
            <person name="Kuees U."/>
            <person name="Kumar T.K.A."/>
            <person name="Kuo A."/>
            <person name="LaButti K."/>
            <person name="Larrondo L.F."/>
            <person name="Lindquist E."/>
            <person name="Ling A."/>
            <person name="Lombard V."/>
            <person name="Lucas S."/>
            <person name="Lundell T."/>
            <person name="Martin R."/>
            <person name="McLaughlin D.J."/>
            <person name="Morgenstern I."/>
            <person name="Morin E."/>
            <person name="Murat C."/>
            <person name="Nagy L.G."/>
            <person name="Nolan M."/>
            <person name="Ohm R.A."/>
            <person name="Patyshakuliyeva A."/>
            <person name="Rokas A."/>
            <person name="Ruiz-Duenas F.J."/>
            <person name="Sabat G."/>
            <person name="Salamov A."/>
            <person name="Samejima M."/>
            <person name="Schmutz J."/>
            <person name="Slot J.C."/>
            <person name="St John F."/>
            <person name="Stenlid J."/>
            <person name="Sun H."/>
            <person name="Sun S."/>
            <person name="Syed K."/>
            <person name="Tsang A."/>
            <person name="Wiebenga A."/>
            <person name="Young D."/>
            <person name="Pisabarro A."/>
            <person name="Eastwood D.C."/>
            <person name="Martin F."/>
            <person name="Cullen D."/>
            <person name="Grigoriev I.V."/>
            <person name="Hibbett D.S."/>
        </authorList>
    </citation>
    <scope>NUCLEOTIDE SEQUENCE [LARGE SCALE GENOMIC DNA]</scope>
    <source>
        <strain evidence="6">FP-91666</strain>
    </source>
</reference>
<evidence type="ECO:0000259" key="4">
    <source>
        <dbReference type="PROSITE" id="PS50071"/>
    </source>
</evidence>
<dbReference type="GO" id="GO:0005634">
    <property type="term" value="C:nucleus"/>
    <property type="evidence" value="ECO:0007669"/>
    <property type="project" value="UniProtKB-SubCell"/>
</dbReference>
<protein>
    <recommendedName>
        <fullName evidence="4">Homeobox domain-containing protein</fullName>
    </recommendedName>
</protein>
<sequence length="268" mass="30242">MSRHSPHPEASGANLHSTGTGEITSLPSTLQRPEVSRWVTYVRSNPLQSKFPPNPDFLNDKTYSKHRYRSPIPIEPYTASTSNTNGTHVPESVKSLPWTYDQRHPQAIVSTTRQEEALPIAHTDRVEQRPVQSLQPPSHDSPPPALRDDFTATRPANNDADSLEVIEYEPVSKPTVIKRNTYITKNSYQLCVLDEVFAREKYPTTEEKSAIAKELDLPLRAVHQWFHTRRRRSGEAESRGRCGGEVGFGSQYYPLEGCLVVWLVAILS</sequence>
<dbReference type="Proteomes" id="UP000053927">
    <property type="component" value="Unassembled WGS sequence"/>
</dbReference>
<dbReference type="KEGG" id="shs:STEHIDRAFT_142773"/>
<keyword evidence="1 2" id="KW-0539">Nucleus</keyword>
<keyword evidence="1 2" id="KW-0371">Homeobox</keyword>
<accession>R7RZG0</accession>